<dbReference type="InterPro" id="IPR017853">
    <property type="entry name" value="GH"/>
</dbReference>
<dbReference type="InterPro" id="IPR006103">
    <property type="entry name" value="Glyco_hydro_2_cat"/>
</dbReference>
<evidence type="ECO:0000313" key="4">
    <source>
        <dbReference type="Proteomes" id="UP000322362"/>
    </source>
</evidence>
<name>A0A5D4HAB6_9SPHI</name>
<reference evidence="3 4" key="1">
    <citation type="submission" date="2019-08" db="EMBL/GenBank/DDBJ databases">
        <title>Phlebobacter frassis gen. nov. sp. nov., a new member of family Sphingobacteriaceae isolated from sand fly rearing media.</title>
        <authorList>
            <person name="Kakumanu M.L."/>
            <person name="Marayati B.F."/>
            <person name="Wada-Katsumata A."/>
            <person name="Wasserberg G."/>
            <person name="Schal C."/>
            <person name="Apperson C.S."/>
            <person name="Ponnusamy L."/>
        </authorList>
    </citation>
    <scope>NUCLEOTIDE SEQUENCE [LARGE SCALE GENOMIC DNA]</scope>
    <source>
        <strain evidence="3 4">SSI9</strain>
    </source>
</reference>
<dbReference type="GO" id="GO:0005975">
    <property type="term" value="P:carbohydrate metabolic process"/>
    <property type="evidence" value="ECO:0007669"/>
    <property type="project" value="InterPro"/>
</dbReference>
<keyword evidence="3" id="KW-0378">Hydrolase</keyword>
<sequence>MNKILTGFLLLLSITLNAQNGVWTVEKANEWYKKQPWISGCNFQPSTAINQLEMFQKDTYDSTTIDRELGWAKDIGFNVMRVYLHHILWTSDKEGFKERLDDYLNISSKHGIKTILVFFDDCWNDVYTAGKQPAPKPGIHNSGWVRDPGTMIYTNPDTLKVLEAYVKDIMNTFKNDERILMWDLYNEPGNQKSVEKSFPLLKAAFAWARTVKTIQPITAGVWNNNDRFKALNEFQLKNSDIITYHNYSYIDNHAREIIELKKYNRPLICTEYMARRNGSLFGNIMPLLKKENVGAINWGFVAGKTNTIFAWDTPIPSGKEPELWFHDILRKDGTPFSETEIQTIKQVTGKN</sequence>
<feature type="domain" description="Glycoside hydrolase family 2 catalytic" evidence="2">
    <location>
        <begin position="153"/>
        <end position="277"/>
    </location>
</feature>
<dbReference type="Proteomes" id="UP000322362">
    <property type="component" value="Unassembled WGS sequence"/>
</dbReference>
<proteinExistence type="predicted"/>
<keyword evidence="4" id="KW-1185">Reference proteome</keyword>
<protein>
    <submittedName>
        <fullName evidence="3">Cellulase family glycosylhydrolase</fullName>
    </submittedName>
</protein>
<feature type="chain" id="PRO_5022773112" evidence="1">
    <location>
        <begin position="19"/>
        <end position="351"/>
    </location>
</feature>
<evidence type="ECO:0000313" key="3">
    <source>
        <dbReference type="EMBL" id="TYR37262.1"/>
    </source>
</evidence>
<gene>
    <name evidence="3" type="ORF">FXV77_04410</name>
</gene>
<evidence type="ECO:0000256" key="1">
    <source>
        <dbReference type="SAM" id="SignalP"/>
    </source>
</evidence>
<accession>A0A5D4HAB6</accession>
<evidence type="ECO:0000259" key="2">
    <source>
        <dbReference type="Pfam" id="PF02836"/>
    </source>
</evidence>
<keyword evidence="1" id="KW-0732">Signal</keyword>
<dbReference type="AlphaFoldDB" id="A0A5D4HAB6"/>
<dbReference type="Gene3D" id="3.20.20.80">
    <property type="entry name" value="Glycosidases"/>
    <property type="match status" value="1"/>
</dbReference>
<comment type="caution">
    <text evidence="3">The sequence shown here is derived from an EMBL/GenBank/DDBJ whole genome shotgun (WGS) entry which is preliminary data.</text>
</comment>
<organism evidence="3 4">
    <name type="scientific">Sphingobacterium phlebotomi</name>
    <dbReference type="NCBI Taxonomy" id="2605433"/>
    <lineage>
        <taxon>Bacteria</taxon>
        <taxon>Pseudomonadati</taxon>
        <taxon>Bacteroidota</taxon>
        <taxon>Sphingobacteriia</taxon>
        <taxon>Sphingobacteriales</taxon>
        <taxon>Sphingobacteriaceae</taxon>
        <taxon>Sphingobacterium</taxon>
    </lineage>
</organism>
<dbReference type="GO" id="GO:0004553">
    <property type="term" value="F:hydrolase activity, hydrolyzing O-glycosyl compounds"/>
    <property type="evidence" value="ECO:0007669"/>
    <property type="project" value="InterPro"/>
</dbReference>
<dbReference type="SUPFAM" id="SSF51445">
    <property type="entry name" value="(Trans)glycosidases"/>
    <property type="match status" value="1"/>
</dbReference>
<dbReference type="EMBL" id="VTAV01000002">
    <property type="protein sequence ID" value="TYR37262.1"/>
    <property type="molecule type" value="Genomic_DNA"/>
</dbReference>
<dbReference type="RefSeq" id="WP_148918004.1">
    <property type="nucleotide sequence ID" value="NZ_VTAV01000002.1"/>
</dbReference>
<feature type="signal peptide" evidence="1">
    <location>
        <begin position="1"/>
        <end position="18"/>
    </location>
</feature>
<dbReference type="Pfam" id="PF02836">
    <property type="entry name" value="Glyco_hydro_2_C"/>
    <property type="match status" value="1"/>
</dbReference>